<keyword evidence="1" id="KW-0378">Hydrolase</keyword>
<comment type="caution">
    <text evidence="1">The sequence shown here is derived from an EMBL/GenBank/DDBJ whole genome shotgun (WGS) entry which is preliminary data.</text>
</comment>
<reference evidence="1" key="1">
    <citation type="submission" date="2023-12" db="EMBL/GenBank/DDBJ databases">
        <title>Fervidustalea candida gen. nov., sp. nov., a novel member of the family Paenibacillaceae isolated from a geothermal area.</title>
        <authorList>
            <person name="Li W.-J."/>
            <person name="Jiao J.-Y."/>
            <person name="Chen Y."/>
        </authorList>
    </citation>
    <scope>NUCLEOTIDE SEQUENCE</scope>
    <source>
        <strain evidence="1">SYSU GA230002</strain>
    </source>
</reference>
<evidence type="ECO:0000313" key="2">
    <source>
        <dbReference type="Proteomes" id="UP001310386"/>
    </source>
</evidence>
<dbReference type="Proteomes" id="UP001310386">
    <property type="component" value="Unassembled WGS sequence"/>
</dbReference>
<dbReference type="SUPFAM" id="SSF48150">
    <property type="entry name" value="DNA-glycosylase"/>
    <property type="match status" value="1"/>
</dbReference>
<dbReference type="RefSeq" id="WP_371752853.1">
    <property type="nucleotide sequence ID" value="NZ_JAYJLD010000003.1"/>
</dbReference>
<dbReference type="EMBL" id="JAYJLD010000003">
    <property type="protein sequence ID" value="MEB3100739.1"/>
    <property type="molecule type" value="Genomic_DNA"/>
</dbReference>
<dbReference type="NCBIfam" id="TIGR00624">
    <property type="entry name" value="tag"/>
    <property type="match status" value="1"/>
</dbReference>
<dbReference type="Gene3D" id="1.10.340.30">
    <property type="entry name" value="Hypothetical protein, domain 2"/>
    <property type="match status" value="1"/>
</dbReference>
<dbReference type="InterPro" id="IPR005019">
    <property type="entry name" value="Adenine_glyco"/>
</dbReference>
<dbReference type="EC" id="3.2.2.20" evidence="1"/>
<keyword evidence="1" id="KW-0326">Glycosidase</keyword>
<evidence type="ECO:0000313" key="1">
    <source>
        <dbReference type="EMBL" id="MEB3100739.1"/>
    </source>
</evidence>
<accession>A0ABU5ZE08</accession>
<dbReference type="PANTHER" id="PTHR31116:SF29">
    <property type="entry name" value="DNA GLYCOSYLASE SUPERFAMILY PROTEIN"/>
    <property type="match status" value="1"/>
</dbReference>
<name>A0ABU5ZE08_9BACL</name>
<keyword evidence="2" id="KW-1185">Reference proteome</keyword>
<gene>
    <name evidence="1" type="ORF">VF724_03595</name>
</gene>
<dbReference type="Pfam" id="PF03352">
    <property type="entry name" value="Adenine_glyco"/>
    <property type="match status" value="1"/>
</dbReference>
<proteinExistence type="predicted"/>
<organism evidence="1 2">
    <name type="scientific">Ferviditalea candida</name>
    <dbReference type="NCBI Taxonomy" id="3108399"/>
    <lineage>
        <taxon>Bacteria</taxon>
        <taxon>Bacillati</taxon>
        <taxon>Bacillota</taxon>
        <taxon>Bacilli</taxon>
        <taxon>Bacillales</taxon>
        <taxon>Paenibacillaceae</taxon>
        <taxon>Ferviditalea</taxon>
    </lineage>
</organism>
<protein>
    <submittedName>
        <fullName evidence="1">DNA-3-methyladenine glycosylase I</fullName>
        <ecNumber evidence="1">3.2.2.20</ecNumber>
    </submittedName>
</protein>
<dbReference type="GO" id="GO:0008725">
    <property type="term" value="F:DNA-3-methyladenine glycosylase activity"/>
    <property type="evidence" value="ECO:0007669"/>
    <property type="project" value="UniProtKB-EC"/>
</dbReference>
<dbReference type="PANTHER" id="PTHR31116">
    <property type="entry name" value="OS04G0501200 PROTEIN"/>
    <property type="match status" value="1"/>
</dbReference>
<dbReference type="InterPro" id="IPR004597">
    <property type="entry name" value="Tag"/>
</dbReference>
<dbReference type="InterPro" id="IPR011257">
    <property type="entry name" value="DNA_glycosylase"/>
</dbReference>
<sequence length="200" mass="22959">MTTRCGWLNADPLYIDYHDREWGVPLHDDGSLFELLILEGAQAGLSWWTILNKRERYRQVFDQFDPQLIARYDERKLEELMSDKGIVRNRLKICGAVRNAQAFLEVREKFGSFDAYIWRFVDGRPKLNSWQSLTEVPASTAESDAMSRDLTQRGFTFVGPTICYAFMQAAGMVNDHTADCFRHQELCGKTAIGDHGNDVP</sequence>